<sequence length="347" mass="39938">MKVFILLITAKMVIFEKKTIRASHMKKYLILIVLVWSVSVSAFAIGLDTLKVSLPSLHWALQMNLPGFVLQSSDVNTKIEGRYISAYNDSLAMDVSVGIEENSLRLNSSKALRDSSWIQLKRLFYVKQAVIPDSVRYESGNCAFADFFVSSIYGNVVNQRNIIVYLFYNNFCVTVQVIKSNYKDTDVENLNKVLSSIKLIAPYSHVSLEHFIDGVDYFNNGNYNLAAKILQMALDENKRDQLLSKDQLYWLISNLGLAYGFSKQLGKAVSTLNYGIRTDPYFPMFYYNLAGVYAMADDLTETIYYLFQAFQYKKNMAQGNEFPDPKKDELFRKYWKNEKFRDAVRNL</sequence>
<dbReference type="STRING" id="681398.PJIAN_463"/>
<protein>
    <submittedName>
        <fullName evidence="1">Uncharacterized protein</fullName>
    </submittedName>
</protein>
<evidence type="ECO:0000313" key="2">
    <source>
        <dbReference type="Proteomes" id="UP000076586"/>
    </source>
</evidence>
<reference evidence="2" key="1">
    <citation type="submission" date="2016-04" db="EMBL/GenBank/DDBJ databases">
        <title>Draft genome sequence of Paludibacter jiangxiensis strain NM7.</title>
        <authorList>
            <person name="Qiu Y."/>
            <person name="Matsuura N."/>
            <person name="Ohashi A."/>
            <person name="Tourlousse M.D."/>
            <person name="Sekiguchi Y."/>
        </authorList>
    </citation>
    <scope>NUCLEOTIDE SEQUENCE [LARGE SCALE GENOMIC DNA]</scope>
    <source>
        <strain evidence="2">NM7</strain>
    </source>
</reference>
<dbReference type="Proteomes" id="UP000076586">
    <property type="component" value="Unassembled WGS sequence"/>
</dbReference>
<comment type="caution">
    <text evidence="1">The sequence shown here is derived from an EMBL/GenBank/DDBJ whole genome shotgun (WGS) entry which is preliminary data.</text>
</comment>
<gene>
    <name evidence="1" type="ORF">PJIAN_463</name>
</gene>
<organism evidence="1 2">
    <name type="scientific">Paludibacter jiangxiensis</name>
    <dbReference type="NCBI Taxonomy" id="681398"/>
    <lineage>
        <taxon>Bacteria</taxon>
        <taxon>Pseudomonadati</taxon>
        <taxon>Bacteroidota</taxon>
        <taxon>Bacteroidia</taxon>
        <taxon>Bacteroidales</taxon>
        <taxon>Paludibacteraceae</taxon>
        <taxon>Paludibacter</taxon>
    </lineage>
</organism>
<dbReference type="SUPFAM" id="SSF48452">
    <property type="entry name" value="TPR-like"/>
    <property type="match status" value="1"/>
</dbReference>
<proteinExistence type="predicted"/>
<name>A0A161LF43_9BACT</name>
<dbReference type="Gene3D" id="1.25.40.10">
    <property type="entry name" value="Tetratricopeptide repeat domain"/>
    <property type="match status" value="1"/>
</dbReference>
<evidence type="ECO:0000313" key="1">
    <source>
        <dbReference type="EMBL" id="GAT63525.1"/>
    </source>
</evidence>
<accession>A0A161LF43</accession>
<reference evidence="2" key="2">
    <citation type="journal article" date="2017" name="Genome Announc.">
        <title>Draft genome sequence of Paludibacter jiangxiensis NM7(T), a propionate-producing fermentative bacterium.</title>
        <authorList>
            <person name="Qiu Y.-L."/>
            <person name="Tourlousse D.M."/>
            <person name="Matsuura N."/>
            <person name="Ohashi A."/>
            <person name="Sekiguchi Y."/>
        </authorList>
    </citation>
    <scope>NUCLEOTIDE SEQUENCE [LARGE SCALE GENOMIC DNA]</scope>
    <source>
        <strain evidence="2">NM7</strain>
    </source>
</reference>
<dbReference type="InterPro" id="IPR011990">
    <property type="entry name" value="TPR-like_helical_dom_sf"/>
</dbReference>
<dbReference type="EMBL" id="BDCR01000004">
    <property type="protein sequence ID" value="GAT63525.1"/>
    <property type="molecule type" value="Genomic_DNA"/>
</dbReference>
<dbReference type="AlphaFoldDB" id="A0A161LF43"/>
<keyword evidence="2" id="KW-1185">Reference proteome</keyword>